<dbReference type="PANTHER" id="PTHR12761">
    <property type="entry name" value="HERMANSKY-PUDLAK SYNDROME PROTEIN 1"/>
    <property type="match status" value="1"/>
</dbReference>
<evidence type="ECO:0000259" key="2">
    <source>
        <dbReference type="Pfam" id="PF19037"/>
    </source>
</evidence>
<organism evidence="3 4">
    <name type="scientific">Paramuricea clavata</name>
    <name type="common">Red gorgonian</name>
    <name type="synonym">Violescent sea-whip</name>
    <dbReference type="NCBI Taxonomy" id="317549"/>
    <lineage>
        <taxon>Eukaryota</taxon>
        <taxon>Metazoa</taxon>
        <taxon>Cnidaria</taxon>
        <taxon>Anthozoa</taxon>
        <taxon>Octocorallia</taxon>
        <taxon>Malacalcyonacea</taxon>
        <taxon>Plexauridae</taxon>
        <taxon>Paramuricea</taxon>
    </lineage>
</organism>
<dbReference type="EMBL" id="CACRXK020004494">
    <property type="protein sequence ID" value="CAB4002951.1"/>
    <property type="molecule type" value="Genomic_DNA"/>
</dbReference>
<dbReference type="Proteomes" id="UP001152795">
    <property type="component" value="Unassembled WGS sequence"/>
</dbReference>
<feature type="compositionally biased region" description="Basic and acidic residues" evidence="1">
    <location>
        <begin position="157"/>
        <end position="166"/>
    </location>
</feature>
<dbReference type="InterPro" id="IPR026053">
    <property type="entry name" value="HPS1"/>
</dbReference>
<dbReference type="PANTHER" id="PTHR12761:SF1">
    <property type="entry name" value="BLOC-3 COMPLEX MEMBER HPS1"/>
    <property type="match status" value="1"/>
</dbReference>
<feature type="region of interest" description="Disordered" evidence="1">
    <location>
        <begin position="104"/>
        <end position="184"/>
    </location>
</feature>
<feature type="compositionally biased region" description="Polar residues" evidence="1">
    <location>
        <begin position="167"/>
        <end position="184"/>
    </location>
</feature>
<name>A0A7D9I6P5_PARCT</name>
<feature type="domain" description="FUZ/MON1/HPS1 second Longin" evidence="2">
    <location>
        <begin position="33"/>
        <end position="96"/>
    </location>
</feature>
<sequence length="264" mass="29410">MIQVNQRVNEMSIHLLESVISKANKEGDPQAKHAMLLVNSKVLALYSHNNASKLQAPDIMLLTTLVCSKFPLPLQSIPLSVNRTPPPLAHDVIKFHDVHIKPKDCPFEDTDQDGSSSPFGETRSTSLEIKSPNKNAAPSRSDSAADLFYPASSEEQGSARDSHSSENLDQMSKGNFSNDSVTSEKYYTPDEEDQYFSDFTEIPSSAKPKTRWDETSNSNNSFVDSDNELFRRRIFLRPQATIYVPHTVHCLQISPGTVLVIISE</sequence>
<reference evidence="3" key="1">
    <citation type="submission" date="2020-04" db="EMBL/GenBank/DDBJ databases">
        <authorList>
            <person name="Alioto T."/>
            <person name="Alioto T."/>
            <person name="Gomez Garrido J."/>
        </authorList>
    </citation>
    <scope>NUCLEOTIDE SEQUENCE</scope>
    <source>
        <strain evidence="3">A484AB</strain>
    </source>
</reference>
<accession>A0A7D9I6P5</accession>
<evidence type="ECO:0000313" key="4">
    <source>
        <dbReference type="Proteomes" id="UP001152795"/>
    </source>
</evidence>
<comment type="caution">
    <text evidence="3">The sequence shown here is derived from an EMBL/GenBank/DDBJ whole genome shotgun (WGS) entry which is preliminary data.</text>
</comment>
<protein>
    <recommendedName>
        <fullName evidence="2">FUZ/MON1/HPS1 second Longin domain-containing protein</fullName>
    </recommendedName>
</protein>
<dbReference type="GO" id="GO:0005085">
    <property type="term" value="F:guanyl-nucleotide exchange factor activity"/>
    <property type="evidence" value="ECO:0007669"/>
    <property type="project" value="TreeGrafter"/>
</dbReference>
<feature type="compositionally biased region" description="Polar residues" evidence="1">
    <location>
        <begin position="113"/>
        <end position="142"/>
    </location>
</feature>
<dbReference type="GO" id="GO:0031085">
    <property type="term" value="C:BLOC-3 complex"/>
    <property type="evidence" value="ECO:0007669"/>
    <property type="project" value="TreeGrafter"/>
</dbReference>
<dbReference type="GO" id="GO:0016192">
    <property type="term" value="P:vesicle-mediated transport"/>
    <property type="evidence" value="ECO:0007669"/>
    <property type="project" value="InterPro"/>
</dbReference>
<dbReference type="InterPro" id="IPR043971">
    <property type="entry name" value="FUZ/MON1/HPS1_longin_2"/>
</dbReference>
<evidence type="ECO:0000313" key="3">
    <source>
        <dbReference type="EMBL" id="CAB4002951.1"/>
    </source>
</evidence>
<gene>
    <name evidence="3" type="ORF">PACLA_8A087186</name>
</gene>
<keyword evidence="4" id="KW-1185">Reference proteome</keyword>
<feature type="non-terminal residue" evidence="3">
    <location>
        <position position="264"/>
    </location>
</feature>
<dbReference type="AlphaFoldDB" id="A0A7D9I6P5"/>
<dbReference type="Pfam" id="PF19037">
    <property type="entry name" value="Fuz_longin_2"/>
    <property type="match status" value="1"/>
</dbReference>
<dbReference type="OrthoDB" id="5984015at2759"/>
<evidence type="ECO:0000256" key="1">
    <source>
        <dbReference type="SAM" id="MobiDB-lite"/>
    </source>
</evidence>
<proteinExistence type="predicted"/>